<comment type="subunit">
    <text evidence="9">F-type ATPases have 2 components, CF(1) - the catalytic core - and CF(0) - the membrane proton channel. CF(1) and CF(0) have multiple subunits.</text>
</comment>
<name>A0ABN7SCV1_OIKDI</name>
<gene>
    <name evidence="10" type="ORF">OKIOD_LOCUS6431</name>
</gene>
<keyword evidence="5 9" id="KW-0406">Ion transport</keyword>
<evidence type="ECO:0000256" key="5">
    <source>
        <dbReference type="ARBA" id="ARBA00023065"/>
    </source>
</evidence>
<dbReference type="NCBIfam" id="TIGR01146">
    <property type="entry name" value="ATPsyn_F1gamma"/>
    <property type="match status" value="1"/>
</dbReference>
<organism evidence="10 11">
    <name type="scientific">Oikopleura dioica</name>
    <name type="common">Tunicate</name>
    <dbReference type="NCBI Taxonomy" id="34765"/>
    <lineage>
        <taxon>Eukaryota</taxon>
        <taxon>Metazoa</taxon>
        <taxon>Chordata</taxon>
        <taxon>Tunicata</taxon>
        <taxon>Appendicularia</taxon>
        <taxon>Copelata</taxon>
        <taxon>Oikopleuridae</taxon>
        <taxon>Oikopleura</taxon>
    </lineage>
</organism>
<keyword evidence="7 9" id="KW-0139">CF(1)</keyword>
<accession>A0ABN7SCV1</accession>
<dbReference type="Pfam" id="PF00231">
    <property type="entry name" value="ATP-synt"/>
    <property type="match status" value="1"/>
</dbReference>
<evidence type="ECO:0000256" key="1">
    <source>
        <dbReference type="ARBA" id="ARBA00004170"/>
    </source>
</evidence>
<evidence type="ECO:0000256" key="6">
    <source>
        <dbReference type="ARBA" id="ARBA00023136"/>
    </source>
</evidence>
<evidence type="ECO:0000256" key="4">
    <source>
        <dbReference type="ARBA" id="ARBA00022781"/>
    </source>
</evidence>
<keyword evidence="11" id="KW-1185">Reference proteome</keyword>
<dbReference type="Gene3D" id="1.10.287.80">
    <property type="entry name" value="ATP synthase, gamma subunit, helix hairpin domain"/>
    <property type="match status" value="1"/>
</dbReference>
<sequence>MQAGRQIVVQTRNSSGKLKELGIRLKSIRNIEKITKTMKMISSAKFAKSSKKIGPARAFGMGAQSIDASTEGAQKEIFVAVTSDRGLCGALHTTICREIEDDMAASSAAEKKLVTIGDKGRVYFAAKNPDDLLLEFKEHGRNEPTFEDASFIAQQIQATGFDFEAGTIKFNHFASAMKQVPTNATLHSVNSLSNADLSVFDSIDEAVLSDYAEFNMTALIFALIKENYVAEQGARMVSMDGASKNAGDMIEKLNLSFNRMRQAVITTELSEIISGMVAIE</sequence>
<evidence type="ECO:0000256" key="7">
    <source>
        <dbReference type="ARBA" id="ARBA00023196"/>
    </source>
</evidence>
<comment type="subcellular location">
    <subcellularLocation>
        <location evidence="1">Membrane</location>
        <topology evidence="1">Peripheral membrane protein</topology>
    </subcellularLocation>
</comment>
<dbReference type="CDD" id="cd12151">
    <property type="entry name" value="F1-ATPase_gamma"/>
    <property type="match status" value="1"/>
</dbReference>
<protein>
    <recommendedName>
        <fullName evidence="9">ATP synthase subunit gamma</fullName>
    </recommendedName>
</protein>
<dbReference type="InterPro" id="IPR035968">
    <property type="entry name" value="ATP_synth_F1_ATPase_gsu"/>
</dbReference>
<evidence type="ECO:0000256" key="9">
    <source>
        <dbReference type="RuleBase" id="RU004001"/>
    </source>
</evidence>
<keyword evidence="6" id="KW-0472">Membrane</keyword>
<keyword evidence="3 9" id="KW-0813">Transport</keyword>
<evidence type="ECO:0000256" key="8">
    <source>
        <dbReference type="ARBA" id="ARBA00023310"/>
    </source>
</evidence>
<evidence type="ECO:0000313" key="10">
    <source>
        <dbReference type="EMBL" id="CAG5096976.1"/>
    </source>
</evidence>
<keyword evidence="4 9" id="KW-0375">Hydrogen ion transport</keyword>
<dbReference type="PANTHER" id="PTHR11693">
    <property type="entry name" value="ATP SYNTHASE GAMMA CHAIN"/>
    <property type="match status" value="1"/>
</dbReference>
<dbReference type="SUPFAM" id="SSF52943">
    <property type="entry name" value="ATP synthase (F1-ATPase), gamma subunit"/>
    <property type="match status" value="1"/>
</dbReference>
<proteinExistence type="inferred from homology"/>
<dbReference type="Proteomes" id="UP001158576">
    <property type="component" value="Chromosome XSR"/>
</dbReference>
<dbReference type="EMBL" id="OU015569">
    <property type="protein sequence ID" value="CAG5096976.1"/>
    <property type="molecule type" value="Genomic_DNA"/>
</dbReference>
<keyword evidence="8 9" id="KW-0066">ATP synthesis</keyword>
<evidence type="ECO:0000256" key="3">
    <source>
        <dbReference type="ARBA" id="ARBA00022448"/>
    </source>
</evidence>
<dbReference type="Gene3D" id="3.40.1380.10">
    <property type="match status" value="1"/>
</dbReference>
<comment type="similarity">
    <text evidence="2 9">Belongs to the ATPase gamma chain family.</text>
</comment>
<evidence type="ECO:0000313" key="11">
    <source>
        <dbReference type="Proteomes" id="UP001158576"/>
    </source>
</evidence>
<reference evidence="10 11" key="1">
    <citation type="submission" date="2021-04" db="EMBL/GenBank/DDBJ databases">
        <authorList>
            <person name="Bliznina A."/>
        </authorList>
    </citation>
    <scope>NUCLEOTIDE SEQUENCE [LARGE SCALE GENOMIC DNA]</scope>
</reference>
<evidence type="ECO:0000256" key="2">
    <source>
        <dbReference type="ARBA" id="ARBA00007681"/>
    </source>
</evidence>
<dbReference type="InterPro" id="IPR000131">
    <property type="entry name" value="ATP_synth_F1_gsu"/>
</dbReference>
<dbReference type="PANTHER" id="PTHR11693:SF22">
    <property type="entry name" value="ATP SYNTHASE SUBUNIT GAMMA, MITOCHONDRIAL"/>
    <property type="match status" value="1"/>
</dbReference>
<dbReference type="PRINTS" id="PR00126">
    <property type="entry name" value="ATPASEGAMMA"/>
</dbReference>